<gene>
    <name evidence="2" type="ORF">OS493_018641</name>
</gene>
<keyword evidence="3" id="KW-1185">Reference proteome</keyword>
<feature type="compositionally biased region" description="Basic and acidic residues" evidence="1">
    <location>
        <begin position="169"/>
        <end position="184"/>
    </location>
</feature>
<feature type="region of interest" description="Disordered" evidence="1">
    <location>
        <begin position="706"/>
        <end position="734"/>
    </location>
</feature>
<proteinExistence type="predicted"/>
<name>A0A9W9ZQG8_9CNID</name>
<feature type="region of interest" description="Disordered" evidence="1">
    <location>
        <begin position="91"/>
        <end position="138"/>
    </location>
</feature>
<evidence type="ECO:0000313" key="2">
    <source>
        <dbReference type="EMBL" id="KAJ7384953.1"/>
    </source>
</evidence>
<reference evidence="2" key="1">
    <citation type="submission" date="2023-01" db="EMBL/GenBank/DDBJ databases">
        <title>Genome assembly of the deep-sea coral Lophelia pertusa.</title>
        <authorList>
            <person name="Herrera S."/>
            <person name="Cordes E."/>
        </authorList>
    </citation>
    <scope>NUCLEOTIDE SEQUENCE</scope>
    <source>
        <strain evidence="2">USNM1676648</strain>
        <tissue evidence="2">Polyp</tissue>
    </source>
</reference>
<protein>
    <submittedName>
        <fullName evidence="2">Uncharacterized protein</fullName>
    </submittedName>
</protein>
<feature type="compositionally biased region" description="Polar residues" evidence="1">
    <location>
        <begin position="91"/>
        <end position="113"/>
    </location>
</feature>
<dbReference type="EMBL" id="MU825883">
    <property type="protein sequence ID" value="KAJ7384953.1"/>
    <property type="molecule type" value="Genomic_DNA"/>
</dbReference>
<sequence length="773" mass="85558">MPFLYSHLTTRFRDRDKKQVQQTTSQEIRRSTANVSRVRNERKVSSVSRWHQAVKGETVAAHSRLPVKSSPPYQVTSVRVHPYLWSLCSDTVNRPASPNTGRGTESQRLSYSRHSLVEKERLKASPTAGQRAEKHVTFPSEVKVNGKIIPSSTLHSKVDSAARASVDGSKAEKKKAMVEEKPPVHVDIPAPTPPVKRNAKRKAMPPLIPAQSHGHVPAPVDYQEEQVDTELTSPRRKRAKNEEDCEQLLTPWDVPTPIDRTQNPLPGSESKKRKAVSGGVVLAKPKPTGCVASKRHRVDMQTSQAVTADQLELMEVRESPPETPFPESMEIGGEENAVIFLERDEVVPIDIDPQPDAVETDGNKPRCCFTRPAQEMETDELPLPTTPSIEVTERSQQPFTMAMPFGQLPCAWWPVATAMGRSEATATEPEQESMETNQQLIDACQPVASPFWELQDARKPSQSVAEVRKEASLFVETLNAAEQAIMQPVVKPANLVLTKRTTPPLLGAMAQCAIQPDTPVCNQQPHGATECKVNNGQNLATIEQQWSVAAEPGPSVYNEHSQKPECNLNDGALFTGLELQQLALDDESGAVCNQKSQEATCNFNDGQRFTAIELQQLALDDESGEVYNDQPPEASCNSNDGHRFTAIELQQLALDDESGAVYNEPELNNGQSFVTVTYISEEQLLEDAELHPHSINHETMERLQIVPPEGGNVPDGVDSDSGDEYGPPDVDSDDDFVLDEATMEQYSTVRLEPEHEELLHRIMTKHELQKATE</sequence>
<evidence type="ECO:0000313" key="3">
    <source>
        <dbReference type="Proteomes" id="UP001163046"/>
    </source>
</evidence>
<accession>A0A9W9ZQG8</accession>
<feature type="region of interest" description="Disordered" evidence="1">
    <location>
        <begin position="160"/>
        <end position="199"/>
    </location>
</feature>
<evidence type="ECO:0000256" key="1">
    <source>
        <dbReference type="SAM" id="MobiDB-lite"/>
    </source>
</evidence>
<comment type="caution">
    <text evidence="2">The sequence shown here is derived from an EMBL/GenBank/DDBJ whole genome shotgun (WGS) entry which is preliminary data.</text>
</comment>
<dbReference type="Proteomes" id="UP001163046">
    <property type="component" value="Unassembled WGS sequence"/>
</dbReference>
<feature type="region of interest" description="Disordered" evidence="1">
    <location>
        <begin position="252"/>
        <end position="278"/>
    </location>
</feature>
<organism evidence="2 3">
    <name type="scientific">Desmophyllum pertusum</name>
    <dbReference type="NCBI Taxonomy" id="174260"/>
    <lineage>
        <taxon>Eukaryota</taxon>
        <taxon>Metazoa</taxon>
        <taxon>Cnidaria</taxon>
        <taxon>Anthozoa</taxon>
        <taxon>Hexacorallia</taxon>
        <taxon>Scleractinia</taxon>
        <taxon>Caryophylliina</taxon>
        <taxon>Caryophylliidae</taxon>
        <taxon>Desmophyllum</taxon>
    </lineage>
</organism>
<dbReference type="AlphaFoldDB" id="A0A9W9ZQG8"/>